<accession>A0AAX0K7T0</accession>
<name>A0AAX0K7T0_ECOLX</name>
<comment type="caution">
    <text evidence="1">The sequence shown here is derived from an EMBL/GenBank/DDBJ whole genome shotgun (WGS) entry which is preliminary data.</text>
</comment>
<protein>
    <submittedName>
        <fullName evidence="1">Uncharacterized protein</fullName>
    </submittedName>
</protein>
<dbReference type="AlphaFoldDB" id="A0AAX0K7T0"/>
<sequence length="67" mass="7721">MLLSGQIVVASLGVPYGRTQVTPQGFKIHMHTQTTKFQMVLCRAHSHKKLMRKARKHLKKQIHKAFL</sequence>
<evidence type="ECO:0000313" key="1">
    <source>
        <dbReference type="EMBL" id="OOK24684.1"/>
    </source>
</evidence>
<gene>
    <name evidence="1" type="ORF">BMT91_22590</name>
</gene>
<evidence type="ECO:0000313" key="2">
    <source>
        <dbReference type="Proteomes" id="UP000188855"/>
    </source>
</evidence>
<reference evidence="1 2" key="1">
    <citation type="submission" date="2016-10" db="EMBL/GenBank/DDBJ databases">
        <title>Whole genome sequences of antibiotic resistant commensal Escherichia coli from healthy Australian adults.</title>
        <authorList>
            <person name="Moran R.A."/>
            <person name="Anantham S."/>
            <person name="Nigro S.J."/>
            <person name="Holt K.E."/>
            <person name="Hall R.M."/>
        </authorList>
    </citation>
    <scope>NUCLEOTIDE SEQUENCE [LARGE SCALE GENOMIC DNA]</scope>
    <source>
        <strain evidence="1 2">2.3-R4</strain>
    </source>
</reference>
<organism evidence="1 2">
    <name type="scientific">Escherichia coli</name>
    <dbReference type="NCBI Taxonomy" id="562"/>
    <lineage>
        <taxon>Bacteria</taxon>
        <taxon>Pseudomonadati</taxon>
        <taxon>Pseudomonadota</taxon>
        <taxon>Gammaproteobacteria</taxon>
        <taxon>Enterobacterales</taxon>
        <taxon>Enterobacteriaceae</taxon>
        <taxon>Escherichia</taxon>
    </lineage>
</organism>
<dbReference type="EMBL" id="MPAF01000060">
    <property type="protein sequence ID" value="OOK24684.1"/>
    <property type="molecule type" value="Genomic_DNA"/>
</dbReference>
<dbReference type="Proteomes" id="UP000188855">
    <property type="component" value="Unassembled WGS sequence"/>
</dbReference>
<proteinExistence type="predicted"/>